<reference evidence="2 3" key="1">
    <citation type="submission" date="2018-07" db="EMBL/GenBank/DDBJ databases">
        <title>Halomonas rutogse sp. nov., isolated from Lake TangqianCo on Tibetan Plateau.</title>
        <authorList>
            <person name="Lu H."/>
            <person name="Xing P."/>
            <person name="Wu Q."/>
        </authorList>
    </citation>
    <scope>NUCLEOTIDE SEQUENCE [LARGE SCALE GENOMIC DNA]</scope>
    <source>
        <strain evidence="2 3">TQ8S</strain>
    </source>
</reference>
<gene>
    <name evidence="2" type="ORF">DU506_05065</name>
</gene>
<evidence type="ECO:0000256" key="1">
    <source>
        <dbReference type="SAM" id="SignalP"/>
    </source>
</evidence>
<name>A0A368U6X8_9GAMM</name>
<accession>A0A368U6X8</accession>
<dbReference type="OrthoDB" id="6182585at2"/>
<dbReference type="EMBL" id="QPIJ01000007">
    <property type="protein sequence ID" value="RCV92919.1"/>
    <property type="molecule type" value="Genomic_DNA"/>
</dbReference>
<proteinExistence type="predicted"/>
<sequence length="166" mass="18497">MRKTTLTLAVAAIASGYALGTHASDDDQPQGSQNPQGLYSAEDILDADVFFANNMDEEIGEVDDILFDDDMSISALVVESDAILGLGGREIVIEPEYFKLETSTEGDGDTEHRILIDATPEEMESFPTYDRDWWEQAKQNTREAWQSTRQDVESAWQRTRDAIGSN</sequence>
<dbReference type="InterPro" id="IPR011033">
    <property type="entry name" value="PRC_barrel-like_sf"/>
</dbReference>
<dbReference type="AlphaFoldDB" id="A0A368U6X8"/>
<dbReference type="Proteomes" id="UP000253204">
    <property type="component" value="Unassembled WGS sequence"/>
</dbReference>
<dbReference type="RefSeq" id="WP_114485854.1">
    <property type="nucleotide sequence ID" value="NZ_CBCSHM010000013.1"/>
</dbReference>
<keyword evidence="3" id="KW-1185">Reference proteome</keyword>
<evidence type="ECO:0000313" key="3">
    <source>
        <dbReference type="Proteomes" id="UP000253204"/>
    </source>
</evidence>
<feature type="chain" id="PRO_5016961217" evidence="1">
    <location>
        <begin position="24"/>
        <end position="166"/>
    </location>
</feature>
<organism evidence="2 3">
    <name type="scientific">Vreelandella rituensis</name>
    <dbReference type="NCBI Taxonomy" id="2282306"/>
    <lineage>
        <taxon>Bacteria</taxon>
        <taxon>Pseudomonadati</taxon>
        <taxon>Pseudomonadota</taxon>
        <taxon>Gammaproteobacteria</taxon>
        <taxon>Oceanospirillales</taxon>
        <taxon>Halomonadaceae</taxon>
        <taxon>Vreelandella</taxon>
    </lineage>
</organism>
<keyword evidence="1" id="KW-0732">Signal</keyword>
<comment type="caution">
    <text evidence="2">The sequence shown here is derived from an EMBL/GenBank/DDBJ whole genome shotgun (WGS) entry which is preliminary data.</text>
</comment>
<dbReference type="SUPFAM" id="SSF50346">
    <property type="entry name" value="PRC-barrel domain"/>
    <property type="match status" value="1"/>
</dbReference>
<dbReference type="Gene3D" id="2.30.30.240">
    <property type="entry name" value="PRC-barrel domain"/>
    <property type="match status" value="1"/>
</dbReference>
<protein>
    <submittedName>
        <fullName evidence="2">PRC-barrel domain containing protein</fullName>
    </submittedName>
</protein>
<evidence type="ECO:0000313" key="2">
    <source>
        <dbReference type="EMBL" id="RCV92919.1"/>
    </source>
</evidence>
<feature type="signal peptide" evidence="1">
    <location>
        <begin position="1"/>
        <end position="23"/>
    </location>
</feature>